<dbReference type="AlphaFoldDB" id="A0A5C4N425"/>
<organism evidence="1 2">
    <name type="scientific">Rubellimicrobium rubrum</name>
    <dbReference type="NCBI Taxonomy" id="2585369"/>
    <lineage>
        <taxon>Bacteria</taxon>
        <taxon>Pseudomonadati</taxon>
        <taxon>Pseudomonadota</taxon>
        <taxon>Alphaproteobacteria</taxon>
        <taxon>Rhodobacterales</taxon>
        <taxon>Roseobacteraceae</taxon>
        <taxon>Rubellimicrobium</taxon>
    </lineage>
</organism>
<accession>A0A5C4N425</accession>
<evidence type="ECO:0000313" key="2">
    <source>
        <dbReference type="Proteomes" id="UP000305887"/>
    </source>
</evidence>
<comment type="caution">
    <text evidence="1">The sequence shown here is derived from an EMBL/GenBank/DDBJ whole genome shotgun (WGS) entry which is preliminary data.</text>
</comment>
<keyword evidence="2" id="KW-1185">Reference proteome</keyword>
<name>A0A5C4N425_9RHOB</name>
<gene>
    <name evidence="1" type="ORF">FHG66_05345</name>
</gene>
<dbReference type="EMBL" id="VDFU01000004">
    <property type="protein sequence ID" value="TNC51587.1"/>
    <property type="molecule type" value="Genomic_DNA"/>
</dbReference>
<dbReference type="Pfam" id="PF19662">
    <property type="entry name" value="DUF6165"/>
    <property type="match status" value="1"/>
</dbReference>
<proteinExistence type="predicted"/>
<evidence type="ECO:0000313" key="1">
    <source>
        <dbReference type="EMBL" id="TNC51587.1"/>
    </source>
</evidence>
<dbReference type="RefSeq" id="WP_139075709.1">
    <property type="nucleotide sequence ID" value="NZ_VDFU01000004.1"/>
</dbReference>
<reference evidence="1 2" key="1">
    <citation type="submission" date="2019-06" db="EMBL/GenBank/DDBJ databases">
        <title>YIM 131921 draft genome.</title>
        <authorList>
            <person name="Jiang L."/>
        </authorList>
    </citation>
    <scope>NUCLEOTIDE SEQUENCE [LARGE SCALE GENOMIC DNA]</scope>
    <source>
        <strain evidence="1 2">YIM 131921</strain>
    </source>
</reference>
<protein>
    <submittedName>
        <fullName evidence="1">Uncharacterized protein</fullName>
    </submittedName>
</protein>
<dbReference type="InterPro" id="IPR046163">
    <property type="entry name" value="DUF6165"/>
</dbReference>
<dbReference type="Proteomes" id="UP000305887">
    <property type="component" value="Unassembled WGS sequence"/>
</dbReference>
<sequence length="136" mass="14979">MTELLVPVSAGELLDKIAILRIKAARITSPEKVANVTRELLALEGVAMQGIQPDPALPPLEDELRAVNEALWDIEDDIRARDAAGDFGTDFVRLAQAVYRTNDRRAALKREINRVTGSMLVEEKSYHDHSGKSDAS</sequence>
<dbReference type="OrthoDB" id="9155693at2"/>